<evidence type="ECO:0000256" key="1">
    <source>
        <dbReference type="ARBA" id="ARBA00009023"/>
    </source>
</evidence>
<dbReference type="KEGG" id="crs:FQB35_03385"/>
<evidence type="ECO:0000313" key="5">
    <source>
        <dbReference type="EMBL" id="QEK11492.1"/>
    </source>
</evidence>
<evidence type="ECO:0000256" key="3">
    <source>
        <dbReference type="ARBA" id="ARBA00022729"/>
    </source>
</evidence>
<sequence>MKKFAKLSIICILIFSLTIGMTACGSSKTASNESGVKERTWKIGHVRPEGTSTDLDVKAFAEEVNKNSGGKIKIDVYAASQLGDYTVVQERVGVGDVEMQLAPAGTSINKAMGIASAPYICKTWDDVKRVFARDGKLMTNIDKMFADQNIKLLAAYPKYFGGIALAKEPKDPKNVNVSKDVKIRVPSMKAYEKTAEALGYIATPIAYSEAFTAMQTGIVDGIIGSGAEGYYSSFRDLTKYYLPVNDHFEMWFLYLSMDVWNDLSDEEKKIVMDAALKMEENRYAQAEAEEKEFIEKLKEHGVTIIEFSKEEIDAIANKVKEEVWPKIKDEYGAEFFDSVTKE</sequence>
<keyword evidence="6" id="KW-1185">Reference proteome</keyword>
<keyword evidence="2" id="KW-0813">Transport</keyword>
<dbReference type="Pfam" id="PF03480">
    <property type="entry name" value="DctP"/>
    <property type="match status" value="1"/>
</dbReference>
<dbReference type="NCBIfam" id="NF037995">
    <property type="entry name" value="TRAP_S1"/>
    <property type="match status" value="1"/>
</dbReference>
<evidence type="ECO:0000313" key="6">
    <source>
        <dbReference type="Proteomes" id="UP000324646"/>
    </source>
</evidence>
<dbReference type="Proteomes" id="UP000324646">
    <property type="component" value="Chromosome"/>
</dbReference>
<dbReference type="GO" id="GO:0055085">
    <property type="term" value="P:transmembrane transport"/>
    <property type="evidence" value="ECO:0007669"/>
    <property type="project" value="InterPro"/>
</dbReference>
<dbReference type="PANTHER" id="PTHR33376">
    <property type="match status" value="1"/>
</dbReference>
<dbReference type="OrthoDB" id="2796at2"/>
<gene>
    <name evidence="5" type="ORF">FQB35_03385</name>
</gene>
<dbReference type="CDD" id="cd13673">
    <property type="entry name" value="PBP2_TRAP_SBP_like_2"/>
    <property type="match status" value="1"/>
</dbReference>
<evidence type="ECO:0000256" key="2">
    <source>
        <dbReference type="ARBA" id="ARBA00022448"/>
    </source>
</evidence>
<dbReference type="PANTHER" id="PTHR33376:SF7">
    <property type="entry name" value="C4-DICARBOXYLATE-BINDING PROTEIN DCTB"/>
    <property type="match status" value="1"/>
</dbReference>
<dbReference type="AlphaFoldDB" id="A0A5C0SC40"/>
<feature type="chain" id="PRO_5038968288" evidence="4">
    <location>
        <begin position="24"/>
        <end position="342"/>
    </location>
</feature>
<dbReference type="EMBL" id="CP042243">
    <property type="protein sequence ID" value="QEK11492.1"/>
    <property type="molecule type" value="Genomic_DNA"/>
</dbReference>
<protein>
    <submittedName>
        <fullName evidence="5">C4-dicarboxylate ABC transporter</fullName>
    </submittedName>
</protein>
<keyword evidence="3 4" id="KW-0732">Signal</keyword>
<comment type="similarity">
    <text evidence="1">Belongs to the bacterial solute-binding protein 7 family.</text>
</comment>
<dbReference type="Gene3D" id="3.40.190.170">
    <property type="entry name" value="Bacterial extracellular solute-binding protein, family 7"/>
    <property type="match status" value="1"/>
</dbReference>
<name>A0A5C0SC40_CRATE</name>
<dbReference type="InterPro" id="IPR038404">
    <property type="entry name" value="TRAP_DctP_sf"/>
</dbReference>
<dbReference type="PROSITE" id="PS51257">
    <property type="entry name" value="PROKAR_LIPOPROTEIN"/>
    <property type="match status" value="1"/>
</dbReference>
<feature type="signal peptide" evidence="4">
    <location>
        <begin position="1"/>
        <end position="23"/>
    </location>
</feature>
<organism evidence="5 6">
    <name type="scientific">Crassaminicella thermophila</name>
    <dbReference type="NCBI Taxonomy" id="2599308"/>
    <lineage>
        <taxon>Bacteria</taxon>
        <taxon>Bacillati</taxon>
        <taxon>Bacillota</taxon>
        <taxon>Clostridia</taxon>
        <taxon>Eubacteriales</taxon>
        <taxon>Clostridiaceae</taxon>
        <taxon>Crassaminicella</taxon>
    </lineage>
</organism>
<dbReference type="InterPro" id="IPR018389">
    <property type="entry name" value="DctP_fam"/>
</dbReference>
<evidence type="ECO:0000256" key="4">
    <source>
        <dbReference type="SAM" id="SignalP"/>
    </source>
</evidence>
<accession>A0A5C0SC40</accession>
<proteinExistence type="inferred from homology"/>
<reference evidence="5 6" key="1">
    <citation type="submission" date="2019-07" db="EMBL/GenBank/DDBJ databases">
        <title>Complete genome of Crassaminicella thermophila SY095.</title>
        <authorList>
            <person name="Li X."/>
        </authorList>
    </citation>
    <scope>NUCLEOTIDE SEQUENCE [LARGE SCALE GENOMIC DNA]</scope>
    <source>
        <strain evidence="5 6">SY095</strain>
    </source>
</reference>
<dbReference type="RefSeq" id="WP_148808647.1">
    <property type="nucleotide sequence ID" value="NZ_CP042243.1"/>
</dbReference>